<dbReference type="GO" id="GO:0000287">
    <property type="term" value="F:magnesium ion binding"/>
    <property type="evidence" value="ECO:0007669"/>
    <property type="project" value="InterPro"/>
</dbReference>
<name>A0A1H5KA90_9PSED</name>
<dbReference type="GO" id="GO:0004749">
    <property type="term" value="F:ribose phosphate diphosphokinase activity"/>
    <property type="evidence" value="ECO:0007669"/>
    <property type="project" value="UniProtKB-EC"/>
</dbReference>
<dbReference type="SUPFAM" id="SSF53271">
    <property type="entry name" value="PRTase-like"/>
    <property type="match status" value="2"/>
</dbReference>
<dbReference type="GO" id="GO:0006015">
    <property type="term" value="P:5-phosphoribose 1-diphosphate biosynthetic process"/>
    <property type="evidence" value="ECO:0007669"/>
    <property type="project" value="TreeGrafter"/>
</dbReference>
<evidence type="ECO:0000256" key="2">
    <source>
        <dbReference type="ARBA" id="ARBA00022679"/>
    </source>
</evidence>
<dbReference type="PANTHER" id="PTHR10210">
    <property type="entry name" value="RIBOSE-PHOSPHATE DIPHOSPHOKINASE FAMILY MEMBER"/>
    <property type="match status" value="1"/>
</dbReference>
<dbReference type="GO" id="GO:0016301">
    <property type="term" value="F:kinase activity"/>
    <property type="evidence" value="ECO:0007669"/>
    <property type="project" value="UniProtKB-KW"/>
</dbReference>
<dbReference type="GO" id="GO:0006164">
    <property type="term" value="P:purine nucleotide biosynthetic process"/>
    <property type="evidence" value="ECO:0007669"/>
    <property type="project" value="TreeGrafter"/>
</dbReference>
<gene>
    <name evidence="9" type="ORF">SAMN04490194_3094</name>
</gene>
<dbReference type="Pfam" id="PF13793">
    <property type="entry name" value="Pribosyltran_N"/>
    <property type="match status" value="1"/>
</dbReference>
<dbReference type="Gene3D" id="3.40.50.2020">
    <property type="match status" value="2"/>
</dbReference>
<dbReference type="CDD" id="cd06223">
    <property type="entry name" value="PRTases_typeI"/>
    <property type="match status" value="1"/>
</dbReference>
<evidence type="ECO:0000313" key="10">
    <source>
        <dbReference type="Proteomes" id="UP000198985"/>
    </source>
</evidence>
<dbReference type="GO" id="GO:0002189">
    <property type="term" value="C:ribose phosphate diphosphokinase complex"/>
    <property type="evidence" value="ECO:0007669"/>
    <property type="project" value="TreeGrafter"/>
</dbReference>
<keyword evidence="3" id="KW-0545">Nucleotide biosynthesis</keyword>
<evidence type="ECO:0000256" key="6">
    <source>
        <dbReference type="ARBA" id="ARBA00022840"/>
    </source>
</evidence>
<evidence type="ECO:0000256" key="4">
    <source>
        <dbReference type="ARBA" id="ARBA00022741"/>
    </source>
</evidence>
<dbReference type="RefSeq" id="WP_084323305.1">
    <property type="nucleotide sequence ID" value="NZ_FNTY01000002.1"/>
</dbReference>
<reference evidence="9 10" key="1">
    <citation type="submission" date="2016-10" db="EMBL/GenBank/DDBJ databases">
        <authorList>
            <person name="de Groot N.N."/>
        </authorList>
    </citation>
    <scope>NUCLEOTIDE SEQUENCE [LARGE SCALE GENOMIC DNA]</scope>
    <source>
        <strain evidence="9 10">BS3662</strain>
    </source>
</reference>
<keyword evidence="5 9" id="KW-0418">Kinase</keyword>
<accession>A0A1H5KA90</accession>
<feature type="domain" description="Ribose-phosphate pyrophosphokinase N-terminal" evidence="8">
    <location>
        <begin position="8"/>
        <end position="126"/>
    </location>
</feature>
<evidence type="ECO:0000256" key="1">
    <source>
        <dbReference type="ARBA" id="ARBA00013247"/>
    </source>
</evidence>
<keyword evidence="6" id="KW-0067">ATP-binding</keyword>
<dbReference type="EC" id="2.7.6.1" evidence="1"/>
<keyword evidence="2" id="KW-0808">Transferase</keyword>
<protein>
    <recommendedName>
        <fullName evidence="1">ribose-phosphate diphosphokinase</fullName>
        <ecNumber evidence="1">2.7.6.1</ecNumber>
    </recommendedName>
</protein>
<dbReference type="Pfam" id="PF14572">
    <property type="entry name" value="Pribosyl_synth"/>
    <property type="match status" value="1"/>
</dbReference>
<evidence type="ECO:0000256" key="3">
    <source>
        <dbReference type="ARBA" id="ARBA00022727"/>
    </source>
</evidence>
<dbReference type="PANTHER" id="PTHR10210:SF32">
    <property type="entry name" value="RIBOSE-PHOSPHATE PYROPHOSPHOKINASE 2"/>
    <property type="match status" value="1"/>
</dbReference>
<sequence length="325" mass="35241">MRTQPPLLFALQGSELYAARVAQRLGCSLARHEERDYEDGEHKCRPLDLVNGREVVVFHGLHGDGRQSANDKLCRLLFFCSALKDAGARQVQVVAPYLCYGRKDRRSQPQDPTITRYVAAFFEASGVDRLITLEVHNPAAFDNAFAMPAWSLQCAELFAGHFAAQVGDAEVVAVSPDSGGSKRAEQFRQALERQLGRSVGSALMEKHRAHTTLTGTLLMGDVSGKTAIVFDDLISTGATLKHAGLACQEAGATRLFAAATHGLFTAGSQLFDVPIFEHIAITDSVPPFRLPPDCVTRHLQVLDSTALIATCLAENGAFDRSEPAH</sequence>
<proteinExistence type="predicted"/>
<dbReference type="FunFam" id="3.40.50.2020:FF:000014">
    <property type="entry name" value="Ribose-phosphate pyrophosphokinase 1"/>
    <property type="match status" value="1"/>
</dbReference>
<dbReference type="InterPro" id="IPR000836">
    <property type="entry name" value="PRTase_dom"/>
</dbReference>
<dbReference type="SMART" id="SM01400">
    <property type="entry name" value="Pribosyltran_N"/>
    <property type="match status" value="1"/>
</dbReference>
<dbReference type="EMBL" id="FNTY01000002">
    <property type="protein sequence ID" value="SEE61669.1"/>
    <property type="molecule type" value="Genomic_DNA"/>
</dbReference>
<dbReference type="InterPro" id="IPR029057">
    <property type="entry name" value="PRTase-like"/>
</dbReference>
<dbReference type="InterPro" id="IPR005946">
    <property type="entry name" value="Rib-P_diPkinase"/>
</dbReference>
<dbReference type="NCBIfam" id="TIGR01251">
    <property type="entry name" value="ribP_PPkin"/>
    <property type="match status" value="1"/>
</dbReference>
<comment type="catalytic activity">
    <reaction evidence="7">
        <text>D-ribose 5-phosphate + ATP = 5-phospho-alpha-D-ribose 1-diphosphate + AMP + H(+)</text>
        <dbReference type="Rhea" id="RHEA:15609"/>
        <dbReference type="ChEBI" id="CHEBI:15378"/>
        <dbReference type="ChEBI" id="CHEBI:30616"/>
        <dbReference type="ChEBI" id="CHEBI:58017"/>
        <dbReference type="ChEBI" id="CHEBI:78346"/>
        <dbReference type="ChEBI" id="CHEBI:456215"/>
        <dbReference type="EC" id="2.7.6.1"/>
    </reaction>
</comment>
<organism evidence="9 10">
    <name type="scientific">Pseudomonas migulae</name>
    <dbReference type="NCBI Taxonomy" id="78543"/>
    <lineage>
        <taxon>Bacteria</taxon>
        <taxon>Pseudomonadati</taxon>
        <taxon>Pseudomonadota</taxon>
        <taxon>Gammaproteobacteria</taxon>
        <taxon>Pseudomonadales</taxon>
        <taxon>Pseudomonadaceae</taxon>
        <taxon>Pseudomonas</taxon>
    </lineage>
</organism>
<evidence type="ECO:0000313" key="9">
    <source>
        <dbReference type="EMBL" id="SEE61669.1"/>
    </source>
</evidence>
<dbReference type="GO" id="GO:0005524">
    <property type="term" value="F:ATP binding"/>
    <property type="evidence" value="ECO:0007669"/>
    <property type="project" value="UniProtKB-KW"/>
</dbReference>
<dbReference type="AlphaFoldDB" id="A0A1H5KA90"/>
<dbReference type="Proteomes" id="UP000198985">
    <property type="component" value="Unassembled WGS sequence"/>
</dbReference>
<evidence type="ECO:0000256" key="7">
    <source>
        <dbReference type="ARBA" id="ARBA00049535"/>
    </source>
</evidence>
<dbReference type="InterPro" id="IPR029099">
    <property type="entry name" value="Pribosyltran_N"/>
</dbReference>
<keyword evidence="4" id="KW-0547">Nucleotide-binding</keyword>
<evidence type="ECO:0000256" key="5">
    <source>
        <dbReference type="ARBA" id="ARBA00022777"/>
    </source>
</evidence>
<dbReference type="GO" id="GO:0005737">
    <property type="term" value="C:cytoplasm"/>
    <property type="evidence" value="ECO:0007669"/>
    <property type="project" value="TreeGrafter"/>
</dbReference>
<evidence type="ECO:0000259" key="8">
    <source>
        <dbReference type="Pfam" id="PF13793"/>
    </source>
</evidence>